<evidence type="ECO:0000256" key="1">
    <source>
        <dbReference type="SAM" id="MobiDB-lite"/>
    </source>
</evidence>
<evidence type="ECO:0000313" key="3">
    <source>
        <dbReference type="WBParaSite" id="PSAMB.scaffold1783size27890.g14838.t1"/>
    </source>
</evidence>
<evidence type="ECO:0000313" key="2">
    <source>
        <dbReference type="Proteomes" id="UP000887566"/>
    </source>
</evidence>
<protein>
    <submittedName>
        <fullName evidence="3">Uncharacterized protein</fullName>
    </submittedName>
</protein>
<feature type="region of interest" description="Disordered" evidence="1">
    <location>
        <begin position="190"/>
        <end position="239"/>
    </location>
</feature>
<sequence>MVLLSGCLEDSMSETRKGLSEGKNIRDLSKATAEDAVKDATPNGSRNAITAVNTVTAFMPTAPRIPSLHNCKRSRAKTITYYSDQDDTPRRHMHQTRLQQATPLLQSTKTTLPATKETMSIMRGESVNPSSKSSFNPHASHVKQSIAPALYRTRSVDSLTSFDESDGDAAQNVYRGNQCCVMHQVPAHGNEERKRNDINSKAWPGIAKKKNEEMRNDKKRRSQEVRDAGQTSKTTTLEGLYNPAIESARKKMAPQVKNEAALRKLASERASQMRLQKAREKNEKMAHPEARCEQRQATSTKHPNSAHRKTDQAKNLQTAVKIADDHRGNAHRI</sequence>
<keyword evidence="2" id="KW-1185">Reference proteome</keyword>
<dbReference type="WBParaSite" id="PSAMB.scaffold1783size27890.g14838.t1">
    <property type="protein sequence ID" value="PSAMB.scaffold1783size27890.g14838.t1"/>
    <property type="gene ID" value="PSAMB.scaffold1783size27890.g14838"/>
</dbReference>
<feature type="compositionally biased region" description="Basic and acidic residues" evidence="1">
    <location>
        <begin position="209"/>
        <end position="227"/>
    </location>
</feature>
<proteinExistence type="predicted"/>
<reference evidence="3" key="1">
    <citation type="submission" date="2022-11" db="UniProtKB">
        <authorList>
            <consortium name="WormBaseParasite"/>
        </authorList>
    </citation>
    <scope>IDENTIFICATION</scope>
</reference>
<feature type="compositionally biased region" description="Basic and acidic residues" evidence="1">
    <location>
        <begin position="277"/>
        <end position="294"/>
    </location>
</feature>
<accession>A0A914VBN8</accession>
<name>A0A914VBN8_9BILA</name>
<dbReference type="Proteomes" id="UP000887566">
    <property type="component" value="Unplaced"/>
</dbReference>
<organism evidence="2 3">
    <name type="scientific">Plectus sambesii</name>
    <dbReference type="NCBI Taxonomy" id="2011161"/>
    <lineage>
        <taxon>Eukaryota</taxon>
        <taxon>Metazoa</taxon>
        <taxon>Ecdysozoa</taxon>
        <taxon>Nematoda</taxon>
        <taxon>Chromadorea</taxon>
        <taxon>Plectida</taxon>
        <taxon>Plectina</taxon>
        <taxon>Plectoidea</taxon>
        <taxon>Plectidae</taxon>
        <taxon>Plectus</taxon>
    </lineage>
</organism>
<dbReference type="AlphaFoldDB" id="A0A914VBN8"/>
<feature type="region of interest" description="Disordered" evidence="1">
    <location>
        <begin position="269"/>
        <end position="315"/>
    </location>
</feature>